<gene>
    <name evidence="7" type="ORF">GCM10007916_13280</name>
</gene>
<evidence type="ECO:0000313" key="8">
    <source>
        <dbReference type="Proteomes" id="UP001157353"/>
    </source>
</evidence>
<organism evidence="7 8">
    <name type="scientific">Psychromonas marina</name>
    <dbReference type="NCBI Taxonomy" id="88364"/>
    <lineage>
        <taxon>Bacteria</taxon>
        <taxon>Pseudomonadati</taxon>
        <taxon>Pseudomonadota</taxon>
        <taxon>Gammaproteobacteria</taxon>
        <taxon>Alteromonadales</taxon>
        <taxon>Psychromonadaceae</taxon>
        <taxon>Psychromonas</taxon>
    </lineage>
</organism>
<sequence length="202" mass="22386">MDFSLLFAIALFAFVMSVTPGPNNIMLLASGAQFGYQKTLPHIFGIIIGVATLLASVLLGLGLVFERYPALYDLLKIVGSIYLFWLAWKIATAATDPQSLQSKSQKSKPMTLIAASFFQFVNPKAWAMSIGSISSFTLAGDHYIESGLWIMFCFAVMGFIAISLWAYLGAHIAQHLTTKKQRKRFNYTMGLMTITTLFFILN</sequence>
<evidence type="ECO:0000256" key="6">
    <source>
        <dbReference type="SAM" id="Phobius"/>
    </source>
</evidence>
<evidence type="ECO:0000256" key="4">
    <source>
        <dbReference type="ARBA" id="ARBA00022989"/>
    </source>
</evidence>
<evidence type="ECO:0000256" key="2">
    <source>
        <dbReference type="ARBA" id="ARBA00022475"/>
    </source>
</evidence>
<evidence type="ECO:0000313" key="7">
    <source>
        <dbReference type="EMBL" id="GLS90261.1"/>
    </source>
</evidence>
<feature type="transmembrane region" description="Helical" evidence="6">
    <location>
        <begin position="41"/>
        <end position="64"/>
    </location>
</feature>
<protein>
    <submittedName>
        <fullName evidence="7">Lysine transporter LysE</fullName>
    </submittedName>
</protein>
<dbReference type="PANTHER" id="PTHR30086:SF20">
    <property type="entry name" value="ARGININE EXPORTER PROTEIN ARGO-RELATED"/>
    <property type="match status" value="1"/>
</dbReference>
<proteinExistence type="predicted"/>
<feature type="transmembrane region" description="Helical" evidence="6">
    <location>
        <begin position="185"/>
        <end position="201"/>
    </location>
</feature>
<name>A0ABQ6DYL6_9GAMM</name>
<keyword evidence="3 6" id="KW-0812">Transmembrane</keyword>
<dbReference type="PANTHER" id="PTHR30086">
    <property type="entry name" value="ARGININE EXPORTER PROTEIN ARGO"/>
    <property type="match status" value="1"/>
</dbReference>
<feature type="transmembrane region" description="Helical" evidence="6">
    <location>
        <begin position="148"/>
        <end position="173"/>
    </location>
</feature>
<keyword evidence="4 6" id="KW-1133">Transmembrane helix</keyword>
<keyword evidence="8" id="KW-1185">Reference proteome</keyword>
<feature type="transmembrane region" description="Helical" evidence="6">
    <location>
        <begin position="71"/>
        <end position="88"/>
    </location>
</feature>
<evidence type="ECO:0000256" key="5">
    <source>
        <dbReference type="ARBA" id="ARBA00023136"/>
    </source>
</evidence>
<comment type="caution">
    <text evidence="7">The sequence shown here is derived from an EMBL/GenBank/DDBJ whole genome shotgun (WGS) entry which is preliminary data.</text>
</comment>
<dbReference type="EMBL" id="BSPQ01000002">
    <property type="protein sequence ID" value="GLS90261.1"/>
    <property type="molecule type" value="Genomic_DNA"/>
</dbReference>
<comment type="subcellular location">
    <subcellularLocation>
        <location evidence="1">Cell membrane</location>
        <topology evidence="1">Multi-pass membrane protein</topology>
    </subcellularLocation>
</comment>
<accession>A0ABQ6DYL6</accession>
<reference evidence="8" key="1">
    <citation type="journal article" date="2019" name="Int. J. Syst. Evol. Microbiol.">
        <title>The Global Catalogue of Microorganisms (GCM) 10K type strain sequencing project: providing services to taxonomists for standard genome sequencing and annotation.</title>
        <authorList>
            <consortium name="The Broad Institute Genomics Platform"/>
            <consortium name="The Broad Institute Genome Sequencing Center for Infectious Disease"/>
            <person name="Wu L."/>
            <person name="Ma J."/>
        </authorList>
    </citation>
    <scope>NUCLEOTIDE SEQUENCE [LARGE SCALE GENOMIC DNA]</scope>
    <source>
        <strain evidence="8">NBRC 103166</strain>
    </source>
</reference>
<dbReference type="InterPro" id="IPR001123">
    <property type="entry name" value="LeuE-type"/>
</dbReference>
<keyword evidence="5 6" id="KW-0472">Membrane</keyword>
<evidence type="ECO:0000256" key="1">
    <source>
        <dbReference type="ARBA" id="ARBA00004651"/>
    </source>
</evidence>
<evidence type="ECO:0000256" key="3">
    <source>
        <dbReference type="ARBA" id="ARBA00022692"/>
    </source>
</evidence>
<dbReference type="Pfam" id="PF01810">
    <property type="entry name" value="LysE"/>
    <property type="match status" value="1"/>
</dbReference>
<keyword evidence="2" id="KW-1003">Cell membrane</keyword>
<dbReference type="RefSeq" id="WP_284203378.1">
    <property type="nucleotide sequence ID" value="NZ_BSPQ01000002.1"/>
</dbReference>
<dbReference type="Proteomes" id="UP001157353">
    <property type="component" value="Unassembled WGS sequence"/>
</dbReference>